<dbReference type="PANTHER" id="PTHR23501">
    <property type="entry name" value="MAJOR FACILITATOR SUPERFAMILY"/>
    <property type="match status" value="1"/>
</dbReference>
<comment type="similarity">
    <text evidence="2">Belongs to the major facilitator superfamily. TCR/Tet family.</text>
</comment>
<feature type="transmembrane region" description="Helical" evidence="7">
    <location>
        <begin position="239"/>
        <end position="261"/>
    </location>
</feature>
<dbReference type="SUPFAM" id="SSF103473">
    <property type="entry name" value="MFS general substrate transporter"/>
    <property type="match status" value="1"/>
</dbReference>
<feature type="transmembrane region" description="Helical" evidence="7">
    <location>
        <begin position="310"/>
        <end position="331"/>
    </location>
</feature>
<feature type="transmembrane region" description="Helical" evidence="7">
    <location>
        <begin position="76"/>
        <end position="95"/>
    </location>
</feature>
<evidence type="ECO:0000256" key="1">
    <source>
        <dbReference type="ARBA" id="ARBA00004141"/>
    </source>
</evidence>
<evidence type="ECO:0000313" key="9">
    <source>
        <dbReference type="EMBL" id="KAH7377222.1"/>
    </source>
</evidence>
<feature type="transmembrane region" description="Helical" evidence="7">
    <location>
        <begin position="107"/>
        <end position="126"/>
    </location>
</feature>
<feature type="transmembrane region" description="Helical" evidence="7">
    <location>
        <begin position="412"/>
        <end position="431"/>
    </location>
</feature>
<keyword evidence="4 7" id="KW-0812">Transmembrane</keyword>
<dbReference type="PANTHER" id="PTHR23501:SF12">
    <property type="entry name" value="MAJOR FACILITATOR SUPERFAMILY (MFS) PROFILE DOMAIN-CONTAINING PROTEIN-RELATED"/>
    <property type="match status" value="1"/>
</dbReference>
<comment type="subcellular location">
    <subcellularLocation>
        <location evidence="1">Membrane</location>
        <topology evidence="1">Multi-pass membrane protein</topology>
    </subcellularLocation>
</comment>
<sequence length="543" mass="56832">MNTETLREKLRLAPSTIEHVPTISRLANGSPRTVTGPRWVLLMFSVLSSTFLFALDNTVVAAAQPHIVLHFQAVDRMAWLSVAFAAAALSTNLIFGQLYACMPPKWLYILSVVVFEAGSALCGAAWDMTSLIVGRAVCGVGGIGMYVGVMALLAAMTTVEERPAYIGSIGMTWGLGTILGPVMGGAFTDSSTWRWAFYINLPFAAVILPAAVFILPAADPKAGCSPRARLAETDMIGGFLVLGATSTLVMAINFGGLLFDWNSAAEIALFSVSGALYLCLGCQQAFSLGTAPQHRILCWDVLTAKESRRTVGLMILVTGAGGCGIFVPVYFIPLFFQFTRGDSAMDASLRLLPFIGVMIATVVFQGVLLSRSRTILGLYMPWYAAGGCLTAVGGALMYLVDSGTPDASIYGFSVVLGAGVGMIGQAGFGVAQACVDKTQTAKAVALVALGQTGGITMALAVANTVFVHEAARRLRGVLGSALSEQEIHAAVGGVATEVFGQLPALESMTLPYIVIMAAGGATAVLSVAMRRERIATSILAISP</sequence>
<dbReference type="Gene3D" id="1.20.1250.20">
    <property type="entry name" value="MFS general substrate transporter like domains"/>
    <property type="match status" value="1"/>
</dbReference>
<feature type="transmembrane region" description="Helical" evidence="7">
    <location>
        <begin position="39"/>
        <end position="64"/>
    </location>
</feature>
<keyword evidence="3" id="KW-0813">Transport</keyword>
<dbReference type="PROSITE" id="PS50850">
    <property type="entry name" value="MFS"/>
    <property type="match status" value="1"/>
</dbReference>
<evidence type="ECO:0000256" key="6">
    <source>
        <dbReference type="ARBA" id="ARBA00023136"/>
    </source>
</evidence>
<feature type="transmembrane region" description="Helical" evidence="7">
    <location>
        <begin position="165"/>
        <end position="183"/>
    </location>
</feature>
<dbReference type="InterPro" id="IPR036259">
    <property type="entry name" value="MFS_trans_sf"/>
</dbReference>
<feature type="transmembrane region" description="Helical" evidence="7">
    <location>
        <begin position="267"/>
        <end position="289"/>
    </location>
</feature>
<dbReference type="Proteomes" id="UP000813385">
    <property type="component" value="Unassembled WGS sequence"/>
</dbReference>
<organism evidence="9 10">
    <name type="scientific">Plectosphaerella cucumerina</name>
    <dbReference type="NCBI Taxonomy" id="40658"/>
    <lineage>
        <taxon>Eukaryota</taxon>
        <taxon>Fungi</taxon>
        <taxon>Dikarya</taxon>
        <taxon>Ascomycota</taxon>
        <taxon>Pezizomycotina</taxon>
        <taxon>Sordariomycetes</taxon>
        <taxon>Hypocreomycetidae</taxon>
        <taxon>Glomerellales</taxon>
        <taxon>Plectosphaerellaceae</taxon>
        <taxon>Plectosphaerella</taxon>
    </lineage>
</organism>
<dbReference type="AlphaFoldDB" id="A0A8K0X9T4"/>
<proteinExistence type="inferred from homology"/>
<reference evidence="9" key="1">
    <citation type="journal article" date="2021" name="Nat. Commun.">
        <title>Genetic determinants of endophytism in the Arabidopsis root mycobiome.</title>
        <authorList>
            <person name="Mesny F."/>
            <person name="Miyauchi S."/>
            <person name="Thiergart T."/>
            <person name="Pickel B."/>
            <person name="Atanasova L."/>
            <person name="Karlsson M."/>
            <person name="Huettel B."/>
            <person name="Barry K.W."/>
            <person name="Haridas S."/>
            <person name="Chen C."/>
            <person name="Bauer D."/>
            <person name="Andreopoulos W."/>
            <person name="Pangilinan J."/>
            <person name="LaButti K."/>
            <person name="Riley R."/>
            <person name="Lipzen A."/>
            <person name="Clum A."/>
            <person name="Drula E."/>
            <person name="Henrissat B."/>
            <person name="Kohler A."/>
            <person name="Grigoriev I.V."/>
            <person name="Martin F.M."/>
            <person name="Hacquard S."/>
        </authorList>
    </citation>
    <scope>NUCLEOTIDE SEQUENCE</scope>
    <source>
        <strain evidence="9">MPI-CAGE-AT-0016</strain>
    </source>
</reference>
<keyword evidence="6 7" id="KW-0472">Membrane</keyword>
<name>A0A8K0X9T4_9PEZI</name>
<evidence type="ECO:0000256" key="4">
    <source>
        <dbReference type="ARBA" id="ARBA00022692"/>
    </source>
</evidence>
<dbReference type="GO" id="GO:0022857">
    <property type="term" value="F:transmembrane transporter activity"/>
    <property type="evidence" value="ECO:0007669"/>
    <property type="project" value="InterPro"/>
</dbReference>
<feature type="transmembrane region" description="Helical" evidence="7">
    <location>
        <begin position="132"/>
        <end position="153"/>
    </location>
</feature>
<feature type="transmembrane region" description="Helical" evidence="7">
    <location>
        <begin position="509"/>
        <end position="529"/>
    </location>
</feature>
<evidence type="ECO:0000259" key="8">
    <source>
        <dbReference type="PROSITE" id="PS50850"/>
    </source>
</evidence>
<accession>A0A8K0X9T4</accession>
<feature type="transmembrane region" description="Helical" evidence="7">
    <location>
        <begin position="382"/>
        <end position="400"/>
    </location>
</feature>
<dbReference type="EMBL" id="JAGPXD010000001">
    <property type="protein sequence ID" value="KAH7377222.1"/>
    <property type="molecule type" value="Genomic_DNA"/>
</dbReference>
<dbReference type="InterPro" id="IPR020846">
    <property type="entry name" value="MFS_dom"/>
</dbReference>
<feature type="transmembrane region" description="Helical" evidence="7">
    <location>
        <begin position="351"/>
        <end position="370"/>
    </location>
</feature>
<keyword evidence="5 7" id="KW-1133">Transmembrane helix</keyword>
<protein>
    <submittedName>
        <fullName evidence="9">Major facilitator superfamily domain-containing protein</fullName>
    </submittedName>
</protein>
<gene>
    <name evidence="9" type="ORF">B0T11DRAFT_309519</name>
</gene>
<feature type="transmembrane region" description="Helical" evidence="7">
    <location>
        <begin position="443"/>
        <end position="466"/>
    </location>
</feature>
<dbReference type="OrthoDB" id="10021397at2759"/>
<comment type="caution">
    <text evidence="9">The sequence shown here is derived from an EMBL/GenBank/DDBJ whole genome shotgun (WGS) entry which is preliminary data.</text>
</comment>
<evidence type="ECO:0000256" key="7">
    <source>
        <dbReference type="SAM" id="Phobius"/>
    </source>
</evidence>
<evidence type="ECO:0000256" key="2">
    <source>
        <dbReference type="ARBA" id="ARBA00007520"/>
    </source>
</evidence>
<feature type="transmembrane region" description="Helical" evidence="7">
    <location>
        <begin position="195"/>
        <end position="218"/>
    </location>
</feature>
<feature type="domain" description="Major facilitator superfamily (MFS) profile" evidence="8">
    <location>
        <begin position="42"/>
        <end position="534"/>
    </location>
</feature>
<keyword evidence="10" id="KW-1185">Reference proteome</keyword>
<dbReference type="InterPro" id="IPR011701">
    <property type="entry name" value="MFS"/>
</dbReference>
<dbReference type="GO" id="GO:0005886">
    <property type="term" value="C:plasma membrane"/>
    <property type="evidence" value="ECO:0007669"/>
    <property type="project" value="TreeGrafter"/>
</dbReference>
<dbReference type="Pfam" id="PF07690">
    <property type="entry name" value="MFS_1"/>
    <property type="match status" value="1"/>
</dbReference>
<evidence type="ECO:0000313" key="10">
    <source>
        <dbReference type="Proteomes" id="UP000813385"/>
    </source>
</evidence>
<evidence type="ECO:0000256" key="5">
    <source>
        <dbReference type="ARBA" id="ARBA00022989"/>
    </source>
</evidence>
<evidence type="ECO:0000256" key="3">
    <source>
        <dbReference type="ARBA" id="ARBA00022448"/>
    </source>
</evidence>